<dbReference type="EMBL" id="CAWYQH010000112">
    <property type="protein sequence ID" value="CAK8690080.1"/>
    <property type="molecule type" value="Genomic_DNA"/>
</dbReference>
<sequence length="115" mass="12959">MFVDHASAAIKMIALGNSEMITVTDWLITDKILSFNLGKTKFIIFSTNPVPPDSNALIVNSRKIENVKTIKFLGIHISESLWWKDHVKSVLQKIKMDTGAIMKIKAQLNQCLFTL</sequence>
<accession>A0ABP0GE80</accession>
<comment type="caution">
    <text evidence="1">The sequence shown here is derived from an EMBL/GenBank/DDBJ whole genome shotgun (WGS) entry which is preliminary data.</text>
</comment>
<keyword evidence="2" id="KW-1185">Reference proteome</keyword>
<organism evidence="1 2">
    <name type="scientific">Clavelina lepadiformis</name>
    <name type="common">Light-bulb sea squirt</name>
    <name type="synonym">Ascidia lepadiformis</name>
    <dbReference type="NCBI Taxonomy" id="159417"/>
    <lineage>
        <taxon>Eukaryota</taxon>
        <taxon>Metazoa</taxon>
        <taxon>Chordata</taxon>
        <taxon>Tunicata</taxon>
        <taxon>Ascidiacea</taxon>
        <taxon>Aplousobranchia</taxon>
        <taxon>Clavelinidae</taxon>
        <taxon>Clavelina</taxon>
    </lineage>
</organism>
<gene>
    <name evidence="1" type="ORF">CVLEPA_LOCUS22722</name>
</gene>
<evidence type="ECO:0000313" key="2">
    <source>
        <dbReference type="Proteomes" id="UP001642483"/>
    </source>
</evidence>
<evidence type="ECO:0000313" key="1">
    <source>
        <dbReference type="EMBL" id="CAK8690080.1"/>
    </source>
</evidence>
<reference evidence="1 2" key="1">
    <citation type="submission" date="2024-02" db="EMBL/GenBank/DDBJ databases">
        <authorList>
            <person name="Daric V."/>
            <person name="Darras S."/>
        </authorList>
    </citation>
    <scope>NUCLEOTIDE SEQUENCE [LARGE SCALE GENOMIC DNA]</scope>
</reference>
<protein>
    <submittedName>
        <fullName evidence="1">Uncharacterized protein</fullName>
    </submittedName>
</protein>
<proteinExistence type="predicted"/>
<name>A0ABP0GE80_CLALP</name>
<dbReference type="Proteomes" id="UP001642483">
    <property type="component" value="Unassembled WGS sequence"/>
</dbReference>